<dbReference type="Pfam" id="PF21906">
    <property type="entry name" value="WHD_NrtR"/>
    <property type="match status" value="1"/>
</dbReference>
<sequence length="303" mass="34616">MNPFPLRNKAGLTEAEFLDRYNPDQYKNPSVTVDVLVFTVTSEAEQNERKVPGKELKLLMIKRADHPYIGHVAFPGGFVGEQESLDDAARRELEEETKVAGLYLEQLYTWGDPKRDPRKRIISTSYVSLVDSSNLGVEAGDDASDARWYVVKTKEELAKRVEQDKGYVMESLQRVSLESDVDQVSALVKVTKSVQGRYVSVEREVIERDGIAFDHAAVILYAIDHLKKKIEWTDVAFQLVPERFTLEELQQVYELILGKEIGIADLRRKIAPMVIETNQKKTDAAHRPAQFFRFNPNWNADEQ</sequence>
<dbReference type="Gene3D" id="1.10.10.10">
    <property type="entry name" value="Winged helix-like DNA-binding domain superfamily/Winged helix DNA-binding domain"/>
    <property type="match status" value="1"/>
</dbReference>
<feature type="domain" description="Nudix hydrolase" evidence="1">
    <location>
        <begin position="28"/>
        <end position="173"/>
    </location>
</feature>
<dbReference type="CDD" id="cd18873">
    <property type="entry name" value="NUDIX_NadM_like"/>
    <property type="match status" value="1"/>
</dbReference>
<dbReference type="InterPro" id="IPR054105">
    <property type="entry name" value="WHD_NrtR"/>
</dbReference>
<evidence type="ECO:0000313" key="2">
    <source>
        <dbReference type="EMBL" id="MZP44058.1"/>
    </source>
</evidence>
<dbReference type="InterPro" id="IPR000086">
    <property type="entry name" value="NUDIX_hydrolase_dom"/>
</dbReference>
<keyword evidence="3" id="KW-1185">Reference proteome</keyword>
<dbReference type="InterPro" id="IPR015797">
    <property type="entry name" value="NUDIX_hydrolase-like_dom_sf"/>
</dbReference>
<dbReference type="InterPro" id="IPR036388">
    <property type="entry name" value="WH-like_DNA-bd_sf"/>
</dbReference>
<dbReference type="PANTHER" id="PTHR43736">
    <property type="entry name" value="ADP-RIBOSE PYROPHOSPHATASE"/>
    <property type="match status" value="1"/>
</dbReference>
<dbReference type="SUPFAM" id="SSF46785">
    <property type="entry name" value="Winged helix' DNA-binding domain"/>
    <property type="match status" value="1"/>
</dbReference>
<dbReference type="Pfam" id="PF00293">
    <property type="entry name" value="NUDIX"/>
    <property type="match status" value="1"/>
</dbReference>
<accession>A0A845LCY9</accession>
<gene>
    <name evidence="2" type="ORF">GTO89_13550</name>
</gene>
<proteinExistence type="predicted"/>
<evidence type="ECO:0000259" key="1">
    <source>
        <dbReference type="PROSITE" id="PS51462"/>
    </source>
</evidence>
<dbReference type="SUPFAM" id="SSF55811">
    <property type="entry name" value="Nudix"/>
    <property type="match status" value="1"/>
</dbReference>
<dbReference type="OrthoDB" id="9786141at2"/>
<evidence type="ECO:0000313" key="3">
    <source>
        <dbReference type="Proteomes" id="UP000471031"/>
    </source>
</evidence>
<organism evidence="2 3">
    <name type="scientific">Heliomicrobium gestii</name>
    <name type="common">Heliobacterium gestii</name>
    <dbReference type="NCBI Taxonomy" id="2699"/>
    <lineage>
        <taxon>Bacteria</taxon>
        <taxon>Bacillati</taxon>
        <taxon>Bacillota</taxon>
        <taxon>Clostridia</taxon>
        <taxon>Eubacteriales</taxon>
        <taxon>Heliobacteriaceae</taxon>
        <taxon>Heliomicrobium</taxon>
    </lineage>
</organism>
<dbReference type="PROSITE" id="PS51462">
    <property type="entry name" value="NUDIX"/>
    <property type="match status" value="1"/>
</dbReference>
<name>A0A845LCY9_HELGE</name>
<comment type="caution">
    <text evidence="2">The sequence shown here is derived from an EMBL/GenBank/DDBJ whole genome shotgun (WGS) entry which is preliminary data.</text>
</comment>
<dbReference type="RefSeq" id="WP_161262626.1">
    <property type="nucleotide sequence ID" value="NZ_JAFBDC010000011.1"/>
</dbReference>
<protein>
    <submittedName>
        <fullName evidence="2">NUDIX domain-containing protein</fullName>
    </submittedName>
</protein>
<reference evidence="2 3" key="1">
    <citation type="submission" date="2020-01" db="EMBL/GenBank/DDBJ databases">
        <title>Whole genome sequence of Heliobacterium gestii DSM 11169.</title>
        <authorList>
            <person name="Kyndt J.A."/>
            <person name="Meyer T.E."/>
        </authorList>
    </citation>
    <scope>NUCLEOTIDE SEQUENCE [LARGE SCALE GENOMIC DNA]</scope>
    <source>
        <strain evidence="2 3">DSM 11169</strain>
    </source>
</reference>
<dbReference type="Gene3D" id="3.90.79.10">
    <property type="entry name" value="Nucleoside Triphosphate Pyrophosphohydrolase"/>
    <property type="match status" value="1"/>
</dbReference>
<dbReference type="PANTHER" id="PTHR43736:SF4">
    <property type="entry name" value="SLR1690 PROTEIN"/>
    <property type="match status" value="1"/>
</dbReference>
<dbReference type="Proteomes" id="UP000471031">
    <property type="component" value="Unassembled WGS sequence"/>
</dbReference>
<dbReference type="InterPro" id="IPR036390">
    <property type="entry name" value="WH_DNA-bd_sf"/>
</dbReference>
<dbReference type="EMBL" id="WXEX01000012">
    <property type="protein sequence ID" value="MZP44058.1"/>
    <property type="molecule type" value="Genomic_DNA"/>
</dbReference>
<dbReference type="AlphaFoldDB" id="A0A845LCY9"/>